<dbReference type="NCBIfam" id="TIGR03083">
    <property type="entry name" value="maleylpyruvate isomerase family mycothiol-dependent enzyme"/>
    <property type="match status" value="1"/>
</dbReference>
<evidence type="ECO:0000259" key="1">
    <source>
        <dbReference type="Pfam" id="PF07398"/>
    </source>
</evidence>
<organism evidence="3 4">
    <name type="scientific">Mycobacterium conspicuum</name>
    <dbReference type="NCBI Taxonomy" id="44010"/>
    <lineage>
        <taxon>Bacteria</taxon>
        <taxon>Bacillati</taxon>
        <taxon>Actinomycetota</taxon>
        <taxon>Actinomycetes</taxon>
        <taxon>Mycobacteriales</taxon>
        <taxon>Mycobacteriaceae</taxon>
        <taxon>Mycobacterium</taxon>
    </lineage>
</organism>
<evidence type="ECO:0000313" key="4">
    <source>
        <dbReference type="Proteomes" id="UP000467385"/>
    </source>
</evidence>
<evidence type="ECO:0008006" key="5">
    <source>
        <dbReference type="Google" id="ProtNLM"/>
    </source>
</evidence>
<dbReference type="Gene3D" id="1.20.120.450">
    <property type="entry name" value="dinb family like domain"/>
    <property type="match status" value="1"/>
</dbReference>
<proteinExistence type="predicted"/>
<keyword evidence="4" id="KW-1185">Reference proteome</keyword>
<dbReference type="InterPro" id="IPR024344">
    <property type="entry name" value="MDMPI_metal-binding"/>
</dbReference>
<name>A0A7I7YM31_9MYCO</name>
<sequence length="252" mass="27193">MKDMGSALKAIEADRETVLALARELDASDWTKTSGCPGWSARDVLSHMACSFWLAVDPAMLPDPAALPAERAADLYVESRRDMTHEQIVADYDSVSAKGLEVLAALQEQDAQIVEVPLGDVGTYPAPLIANAFAFEHFVHLRYDLLAPGGPLSGEAPSDELRLAPTLDWIEAALPQQNAALLARMGNAVEIDLDGSAGRKIRIGGAEVAARITCGAEAFVQWVTQRGTWEALGVHAEGDRSIQEIARQFRVF</sequence>
<protein>
    <recommendedName>
        <fullName evidence="5">Mycothiol-dependent maleylpyruvate isomerase metal-binding domain-containing protein</fullName>
    </recommendedName>
</protein>
<dbReference type="SUPFAM" id="SSF109854">
    <property type="entry name" value="DinB/YfiT-like putative metalloenzymes"/>
    <property type="match status" value="1"/>
</dbReference>
<evidence type="ECO:0000313" key="3">
    <source>
        <dbReference type="EMBL" id="BBZ41963.1"/>
    </source>
</evidence>
<reference evidence="3 4" key="1">
    <citation type="journal article" date="2019" name="Emerg. Microbes Infect.">
        <title>Comprehensive subspecies identification of 175 nontuberculous mycobacteria species based on 7547 genomic profiles.</title>
        <authorList>
            <person name="Matsumoto Y."/>
            <person name="Kinjo T."/>
            <person name="Motooka D."/>
            <person name="Nabeya D."/>
            <person name="Jung N."/>
            <person name="Uechi K."/>
            <person name="Horii T."/>
            <person name="Iida T."/>
            <person name="Fujita J."/>
            <person name="Nakamura S."/>
        </authorList>
    </citation>
    <scope>NUCLEOTIDE SEQUENCE [LARGE SCALE GENOMIC DNA]</scope>
    <source>
        <strain evidence="3 4">JCM 14738</strain>
    </source>
</reference>
<dbReference type="Pfam" id="PF07398">
    <property type="entry name" value="MDMPI_C"/>
    <property type="match status" value="1"/>
</dbReference>
<dbReference type="RefSeq" id="WP_232079410.1">
    <property type="nucleotide sequence ID" value="NZ_AP022613.1"/>
</dbReference>
<feature type="domain" description="MDMPI C-terminal" evidence="1">
    <location>
        <begin position="178"/>
        <end position="240"/>
    </location>
</feature>
<dbReference type="AlphaFoldDB" id="A0A7I7YM31"/>
<gene>
    <name evidence="3" type="ORF">MCNS_50260</name>
</gene>
<dbReference type="EMBL" id="AP022613">
    <property type="protein sequence ID" value="BBZ41963.1"/>
    <property type="molecule type" value="Genomic_DNA"/>
</dbReference>
<dbReference type="InterPro" id="IPR017517">
    <property type="entry name" value="Maleyloyr_isom"/>
</dbReference>
<dbReference type="InterPro" id="IPR034660">
    <property type="entry name" value="DinB/YfiT-like"/>
</dbReference>
<dbReference type="Pfam" id="PF11716">
    <property type="entry name" value="MDMPI_N"/>
    <property type="match status" value="1"/>
</dbReference>
<dbReference type="GO" id="GO:0046872">
    <property type="term" value="F:metal ion binding"/>
    <property type="evidence" value="ECO:0007669"/>
    <property type="project" value="InterPro"/>
</dbReference>
<dbReference type="InterPro" id="IPR010872">
    <property type="entry name" value="MDMPI_C-term_domain"/>
</dbReference>
<feature type="domain" description="Mycothiol-dependent maleylpyruvate isomerase metal-binding" evidence="2">
    <location>
        <begin position="15"/>
        <end position="141"/>
    </location>
</feature>
<dbReference type="Proteomes" id="UP000467385">
    <property type="component" value="Chromosome"/>
</dbReference>
<accession>A0A7I7YM31</accession>
<evidence type="ECO:0000259" key="2">
    <source>
        <dbReference type="Pfam" id="PF11716"/>
    </source>
</evidence>